<dbReference type="SUPFAM" id="SSF52980">
    <property type="entry name" value="Restriction endonuclease-like"/>
    <property type="match status" value="1"/>
</dbReference>
<keyword evidence="5" id="KW-0234">DNA repair</keyword>
<keyword evidence="3" id="KW-0067">ATP-binding</keyword>
<dbReference type="SUPFAM" id="SSF52540">
    <property type="entry name" value="P-loop containing nucleoside triphosphate hydrolases"/>
    <property type="match status" value="1"/>
</dbReference>
<evidence type="ECO:0000313" key="9">
    <source>
        <dbReference type="Proteomes" id="UP001321498"/>
    </source>
</evidence>
<dbReference type="Gene3D" id="1.10.486.10">
    <property type="entry name" value="PCRA, domain 4"/>
    <property type="match status" value="1"/>
</dbReference>
<evidence type="ECO:0000259" key="7">
    <source>
        <dbReference type="Pfam" id="PF12705"/>
    </source>
</evidence>
<feature type="compositionally biased region" description="Low complexity" evidence="6">
    <location>
        <begin position="472"/>
        <end position="492"/>
    </location>
</feature>
<reference evidence="9" key="1">
    <citation type="journal article" date="2019" name="Int. J. Syst. Evol. Microbiol.">
        <title>The Global Catalogue of Microorganisms (GCM) 10K type strain sequencing project: providing services to taxonomists for standard genome sequencing and annotation.</title>
        <authorList>
            <consortium name="The Broad Institute Genomics Platform"/>
            <consortium name="The Broad Institute Genome Sequencing Center for Infectious Disease"/>
            <person name="Wu L."/>
            <person name="Ma J."/>
        </authorList>
    </citation>
    <scope>NUCLEOTIDE SEQUENCE [LARGE SCALE GENOMIC DNA]</scope>
    <source>
        <strain evidence="9">NBRC 108725</strain>
    </source>
</reference>
<dbReference type="EMBL" id="AP027731">
    <property type="protein sequence ID" value="BDZ44562.1"/>
    <property type="molecule type" value="Genomic_DNA"/>
</dbReference>
<dbReference type="Gene3D" id="3.90.320.10">
    <property type="match status" value="1"/>
</dbReference>
<gene>
    <name evidence="8" type="ORF">GCM10025866_04710</name>
</gene>
<keyword evidence="1" id="KW-0540">Nuclease</keyword>
<evidence type="ECO:0000256" key="1">
    <source>
        <dbReference type="ARBA" id="ARBA00022722"/>
    </source>
</evidence>
<dbReference type="InterPro" id="IPR038726">
    <property type="entry name" value="PDDEXK_AddAB-type"/>
</dbReference>
<dbReference type="Gene3D" id="3.40.50.300">
    <property type="entry name" value="P-loop containing nucleotide triphosphate hydrolases"/>
    <property type="match status" value="1"/>
</dbReference>
<accession>A0ABM8G8N4</accession>
<sequence length="510" mass="54435">MAAPGRFATLDTAPARRAGHLAETIAQVRDAHGRGASIEELLWLTWERSGLARTWGAQAQGTGVLADEANRHLDSAVALFTAAQRFVERSPGQPATDFLAEVLGADLPEDTLAPRARQDSVLVCAPTAVLGAEFDVVAVSALQEGIWPNLRLRGTLLHPDRLAAVLEGLPVEQIDARKAVLDDELRMFALAVSRARAALVLTSVANVDEQPSSLLRLIPDAPLDPGTGRMPLTLRGMVGALRRELAGNPGSPASAALARLREERVPGADPATWYGVLAPSTDLPLADLEDPETRVTVSPSRLATVEKSPLGWFVDVMAASPSGIAASIGTVLHAAMEKLSLTPGADLSAQAVMAAVDERWNEFSFESPWVEEYERRRTTRLAEGLADYLSAFDRDGHRLLGAESGFEFDVGPARVRGTIDRVELTRDGALVIVDLKTGRRWPTKDELPEHAQLGLYQLAAASGALEGLPEQAAPGAPSSSSSRTAWAGGCSARPRRRPSARRRSSRSGRA</sequence>
<keyword evidence="4" id="KW-0269">Exonuclease</keyword>
<feature type="compositionally biased region" description="Basic residues" evidence="6">
    <location>
        <begin position="493"/>
        <end position="510"/>
    </location>
</feature>
<keyword evidence="2" id="KW-0227">DNA damage</keyword>
<evidence type="ECO:0000256" key="4">
    <source>
        <dbReference type="ARBA" id="ARBA00022839"/>
    </source>
</evidence>
<feature type="region of interest" description="Disordered" evidence="6">
    <location>
        <begin position="467"/>
        <end position="510"/>
    </location>
</feature>
<keyword evidence="3" id="KW-0347">Helicase</keyword>
<name>A0ABM8G8N4_9MICO</name>
<protein>
    <recommendedName>
        <fullName evidence="7">PD-(D/E)XK endonuclease-like domain-containing protein</fullName>
    </recommendedName>
</protein>
<keyword evidence="3" id="KW-0547">Nucleotide-binding</keyword>
<dbReference type="Proteomes" id="UP001321498">
    <property type="component" value="Chromosome"/>
</dbReference>
<dbReference type="InterPro" id="IPR011604">
    <property type="entry name" value="PDDEXK-like_dom_sf"/>
</dbReference>
<evidence type="ECO:0000256" key="5">
    <source>
        <dbReference type="ARBA" id="ARBA00023204"/>
    </source>
</evidence>
<evidence type="ECO:0000256" key="3">
    <source>
        <dbReference type="ARBA" id="ARBA00022806"/>
    </source>
</evidence>
<dbReference type="InterPro" id="IPR011335">
    <property type="entry name" value="Restrct_endonuc-II-like"/>
</dbReference>
<organism evidence="8 9">
    <name type="scientific">Naasia aerilata</name>
    <dbReference type="NCBI Taxonomy" id="1162966"/>
    <lineage>
        <taxon>Bacteria</taxon>
        <taxon>Bacillati</taxon>
        <taxon>Actinomycetota</taxon>
        <taxon>Actinomycetes</taxon>
        <taxon>Micrococcales</taxon>
        <taxon>Microbacteriaceae</taxon>
        <taxon>Naasia</taxon>
    </lineage>
</organism>
<keyword evidence="4" id="KW-0378">Hydrolase</keyword>
<dbReference type="Pfam" id="PF12705">
    <property type="entry name" value="PDDEXK_1"/>
    <property type="match status" value="1"/>
</dbReference>
<evidence type="ECO:0000313" key="8">
    <source>
        <dbReference type="EMBL" id="BDZ44562.1"/>
    </source>
</evidence>
<dbReference type="InterPro" id="IPR027417">
    <property type="entry name" value="P-loop_NTPase"/>
</dbReference>
<proteinExistence type="predicted"/>
<evidence type="ECO:0000256" key="6">
    <source>
        <dbReference type="SAM" id="MobiDB-lite"/>
    </source>
</evidence>
<evidence type="ECO:0000256" key="2">
    <source>
        <dbReference type="ARBA" id="ARBA00022763"/>
    </source>
</evidence>
<keyword evidence="9" id="KW-1185">Reference proteome</keyword>
<feature type="domain" description="PD-(D/E)XK endonuclease-like" evidence="7">
    <location>
        <begin position="296"/>
        <end position="471"/>
    </location>
</feature>